<keyword evidence="2" id="KW-1185">Reference proteome</keyword>
<comment type="caution">
    <text evidence="1">The sequence shown here is derived from an EMBL/GenBank/DDBJ whole genome shotgun (WGS) entry which is preliminary data.</text>
</comment>
<dbReference type="AlphaFoldDB" id="A0A8H9CGB6"/>
<name>A0A8H9CGB6_9GAMM</name>
<accession>A0A8H9CGB6</accession>
<dbReference type="Proteomes" id="UP000643672">
    <property type="component" value="Unassembled WGS sequence"/>
</dbReference>
<evidence type="ECO:0000313" key="2">
    <source>
        <dbReference type="Proteomes" id="UP000643672"/>
    </source>
</evidence>
<protein>
    <submittedName>
        <fullName evidence="1">Uncharacterized protein</fullName>
    </submittedName>
</protein>
<sequence length="47" mass="5575">MTEVALRYKSRTNDTKQAIKNHINKVFGHTPIYSERKYINNHLKKTS</sequence>
<evidence type="ECO:0000313" key="1">
    <source>
        <dbReference type="EMBL" id="CAB5493897.1"/>
    </source>
</evidence>
<organism evidence="1 2">
    <name type="scientific">Bathymodiolus thermophilus thioautotrophic gill symbiont</name>
    <dbReference type="NCBI Taxonomy" id="2360"/>
    <lineage>
        <taxon>Bacteria</taxon>
        <taxon>Pseudomonadati</taxon>
        <taxon>Pseudomonadota</taxon>
        <taxon>Gammaproteobacteria</taxon>
        <taxon>sulfur-oxidizing symbionts</taxon>
    </lineage>
</organism>
<reference evidence="1 2" key="1">
    <citation type="submission" date="2020-05" db="EMBL/GenBank/DDBJ databases">
        <authorList>
            <person name="Petersen J."/>
            <person name="Sayavedra L."/>
        </authorList>
    </citation>
    <scope>NUCLEOTIDE SEQUENCE [LARGE SCALE GENOMIC DNA]</scope>
    <source>
        <strain evidence="1">B thermophilus SOXS</strain>
    </source>
</reference>
<dbReference type="EMBL" id="CAESAQ020000001">
    <property type="protein sequence ID" value="CAB5493897.1"/>
    <property type="molecule type" value="Genomic_DNA"/>
</dbReference>
<dbReference type="RefSeq" id="WP_180334709.1">
    <property type="nucleotide sequence ID" value="NZ_FQNS01000092.1"/>
</dbReference>
<gene>
    <name evidence="1" type="ORF">THERMOS_14</name>
</gene>
<proteinExistence type="predicted"/>